<dbReference type="InterPro" id="IPR007712">
    <property type="entry name" value="RelE/ParE_toxin"/>
</dbReference>
<evidence type="ECO:0000313" key="2">
    <source>
        <dbReference type="EMBL" id="MBD2250559.1"/>
    </source>
</evidence>
<comment type="caution">
    <text evidence="2">The sequence shown here is derived from an EMBL/GenBank/DDBJ whole genome shotgun (WGS) entry which is preliminary data.</text>
</comment>
<name>A0ABR8BAQ3_9NOSO</name>
<keyword evidence="1" id="KW-1277">Toxin-antitoxin system</keyword>
<dbReference type="PANTHER" id="PTHR38813:SF1">
    <property type="entry name" value="TOXIN RELE1-RELATED"/>
    <property type="match status" value="1"/>
</dbReference>
<gene>
    <name evidence="2" type="ORF">H6G14_04450</name>
</gene>
<dbReference type="Gene3D" id="3.30.2310.20">
    <property type="entry name" value="RelE-like"/>
    <property type="match status" value="1"/>
</dbReference>
<accession>A0ABR8BAQ3</accession>
<sequence length="89" mass="10349">MNCEYLPTFIKDLKALKSTPVFESIKSLVFEQIPGYSSLDEIIHLKKLKDADSAYRVRVGDYRIGFTVAGDTITFVRVLHRKDIYRYFP</sequence>
<dbReference type="Proteomes" id="UP000621307">
    <property type="component" value="Unassembled WGS sequence"/>
</dbReference>
<dbReference type="Pfam" id="PF05016">
    <property type="entry name" value="ParE_toxin"/>
    <property type="match status" value="1"/>
</dbReference>
<organism evidence="2 3">
    <name type="scientific">Nostoc parmelioides FACHB-3921</name>
    <dbReference type="NCBI Taxonomy" id="2692909"/>
    <lineage>
        <taxon>Bacteria</taxon>
        <taxon>Bacillati</taxon>
        <taxon>Cyanobacteriota</taxon>
        <taxon>Cyanophyceae</taxon>
        <taxon>Nostocales</taxon>
        <taxon>Nostocaceae</taxon>
        <taxon>Nostoc</taxon>
    </lineage>
</organism>
<keyword evidence="3" id="KW-1185">Reference proteome</keyword>
<dbReference type="InterPro" id="IPR052747">
    <property type="entry name" value="TA_system_RelE_toxin"/>
</dbReference>
<dbReference type="RefSeq" id="WP_190565941.1">
    <property type="nucleotide sequence ID" value="NZ_JACJQL010000004.1"/>
</dbReference>
<dbReference type="EMBL" id="JACJQL010000004">
    <property type="protein sequence ID" value="MBD2250559.1"/>
    <property type="molecule type" value="Genomic_DNA"/>
</dbReference>
<evidence type="ECO:0000256" key="1">
    <source>
        <dbReference type="ARBA" id="ARBA00022649"/>
    </source>
</evidence>
<protein>
    <submittedName>
        <fullName evidence="2">Type II toxin-antitoxin system RelE/ParE family toxin</fullName>
    </submittedName>
</protein>
<proteinExistence type="predicted"/>
<dbReference type="SUPFAM" id="SSF143011">
    <property type="entry name" value="RelE-like"/>
    <property type="match status" value="1"/>
</dbReference>
<evidence type="ECO:0000313" key="3">
    <source>
        <dbReference type="Proteomes" id="UP000621307"/>
    </source>
</evidence>
<reference evidence="2 3" key="1">
    <citation type="journal article" date="2020" name="ISME J.">
        <title>Comparative genomics reveals insights into cyanobacterial evolution and habitat adaptation.</title>
        <authorList>
            <person name="Chen M.Y."/>
            <person name="Teng W.K."/>
            <person name="Zhao L."/>
            <person name="Hu C.X."/>
            <person name="Zhou Y.K."/>
            <person name="Han B.P."/>
            <person name="Song L.R."/>
            <person name="Shu W.S."/>
        </authorList>
    </citation>
    <scope>NUCLEOTIDE SEQUENCE [LARGE SCALE GENOMIC DNA]</scope>
    <source>
        <strain evidence="2 3">FACHB-3921</strain>
    </source>
</reference>
<dbReference type="PANTHER" id="PTHR38813">
    <property type="match status" value="1"/>
</dbReference>
<dbReference type="InterPro" id="IPR035093">
    <property type="entry name" value="RelE/ParE_toxin_dom_sf"/>
</dbReference>